<dbReference type="RefSeq" id="WP_351955599.1">
    <property type="nucleotide sequence ID" value="NZ_JBEOZM010000002.1"/>
</dbReference>
<reference evidence="2 3" key="1">
    <citation type="submission" date="2024-06" db="EMBL/GenBank/DDBJ databases">
        <title>The Natural Products Discovery Center: Release of the First 8490 Sequenced Strains for Exploring Actinobacteria Biosynthetic Diversity.</title>
        <authorList>
            <person name="Kalkreuter E."/>
            <person name="Kautsar S.A."/>
            <person name="Yang D."/>
            <person name="Bader C.D."/>
            <person name="Teijaro C.N."/>
            <person name="Fluegel L."/>
            <person name="Davis C.M."/>
            <person name="Simpson J.R."/>
            <person name="Lauterbach L."/>
            <person name="Steele A.D."/>
            <person name="Gui C."/>
            <person name="Meng S."/>
            <person name="Li G."/>
            <person name="Viehrig K."/>
            <person name="Ye F."/>
            <person name="Su P."/>
            <person name="Kiefer A.F."/>
            <person name="Nichols A."/>
            <person name="Cepeda A.J."/>
            <person name="Yan W."/>
            <person name="Fan B."/>
            <person name="Jiang Y."/>
            <person name="Adhikari A."/>
            <person name="Zheng C.-J."/>
            <person name="Schuster L."/>
            <person name="Cowan T.M."/>
            <person name="Smanski M.J."/>
            <person name="Chevrette M.G."/>
            <person name="De Carvalho L.P.S."/>
            <person name="Shen B."/>
        </authorList>
    </citation>
    <scope>NUCLEOTIDE SEQUENCE [LARGE SCALE GENOMIC DNA]</scope>
    <source>
        <strain evidence="2 3">NPDC001694</strain>
    </source>
</reference>
<dbReference type="Gene3D" id="3.40.630.40">
    <property type="entry name" value="Zn-dependent exopeptidases"/>
    <property type="match status" value="1"/>
</dbReference>
<dbReference type="InterPro" id="IPR007709">
    <property type="entry name" value="N-FG_amidohydro"/>
</dbReference>
<dbReference type="EMBL" id="JBEOZM010000002">
    <property type="protein sequence ID" value="MER6266941.1"/>
    <property type="molecule type" value="Genomic_DNA"/>
</dbReference>
<evidence type="ECO:0000256" key="1">
    <source>
        <dbReference type="SAM" id="MobiDB-lite"/>
    </source>
</evidence>
<accession>A0ABV1TA93</accession>
<comment type="caution">
    <text evidence="2">The sequence shown here is derived from an EMBL/GenBank/DDBJ whole genome shotgun (WGS) entry which is preliminary data.</text>
</comment>
<dbReference type="SUPFAM" id="SSF53187">
    <property type="entry name" value="Zn-dependent exopeptidases"/>
    <property type="match status" value="1"/>
</dbReference>
<keyword evidence="3" id="KW-1185">Reference proteome</keyword>
<protein>
    <submittedName>
        <fullName evidence="2">N-formylglutamate amidohydrolase</fullName>
    </submittedName>
</protein>
<sequence length="284" mass="30112">MSQPSYTLLPGADESPVILHVPHSARAVPAGVRAGIVLDDAALERELDHITDAHTAEIAAAAAGLAAVPPWRFVNRLSRLVVDPERFPDEREEMLAVGMGAVYTRTTHLGVLREEPYDPGPLVERYFRPYARAMTEAVAGRLAATGRAVIVDVHSYPSRSLPYELHGAGPRPPVCLGTDAFHTPAELTEAAREAFAECGETGLDSPFAGTYVPLEFYGTDARVAALMVEIRRDLYMTEPGGKAGPGAARLAAALAALVDAAGRRPSGWSTPAGHGGEGRTTVET</sequence>
<organism evidence="2 3">
    <name type="scientific">Streptomyces sp. 900105755</name>
    <dbReference type="NCBI Taxonomy" id="3154389"/>
    <lineage>
        <taxon>Bacteria</taxon>
        <taxon>Bacillati</taxon>
        <taxon>Actinomycetota</taxon>
        <taxon>Actinomycetes</taxon>
        <taxon>Kitasatosporales</taxon>
        <taxon>Streptomycetaceae</taxon>
        <taxon>Streptomyces</taxon>
    </lineage>
</organism>
<dbReference type="Pfam" id="PF05013">
    <property type="entry name" value="FGase"/>
    <property type="match status" value="1"/>
</dbReference>
<proteinExistence type="predicted"/>
<evidence type="ECO:0000313" key="2">
    <source>
        <dbReference type="EMBL" id="MER6266941.1"/>
    </source>
</evidence>
<dbReference type="Proteomes" id="UP001490365">
    <property type="component" value="Unassembled WGS sequence"/>
</dbReference>
<name>A0ABV1TA93_9ACTN</name>
<evidence type="ECO:0000313" key="3">
    <source>
        <dbReference type="Proteomes" id="UP001490365"/>
    </source>
</evidence>
<gene>
    <name evidence="2" type="ORF">ABT211_06510</name>
</gene>
<feature type="region of interest" description="Disordered" evidence="1">
    <location>
        <begin position="264"/>
        <end position="284"/>
    </location>
</feature>